<dbReference type="HAMAP" id="MF_00524">
    <property type="entry name" value="Glucokinase"/>
    <property type="match status" value="1"/>
</dbReference>
<reference evidence="5 6" key="1">
    <citation type="submission" date="2019-03" db="EMBL/GenBank/DDBJ databases">
        <title>Complete genome sequence of Ferrigenium kumadai strain An22, a microaerophilic iron-oxidizing bacterium isolated from a paddy field soil.</title>
        <authorList>
            <person name="Watanabe T."/>
            <person name="Asakawa S."/>
        </authorList>
    </citation>
    <scope>NUCLEOTIDE SEQUENCE [LARGE SCALE GENOMIC DNA]</scope>
    <source>
        <strain evidence="5 6">An22</strain>
    </source>
</reference>
<dbReference type="GO" id="GO:0005536">
    <property type="term" value="F:D-glucose binding"/>
    <property type="evidence" value="ECO:0007669"/>
    <property type="project" value="InterPro"/>
</dbReference>
<evidence type="ECO:0000256" key="4">
    <source>
        <dbReference type="RuleBase" id="RU004046"/>
    </source>
</evidence>
<dbReference type="KEGG" id="fku:FGKAn22_12700"/>
<keyword evidence="3" id="KW-0067">ATP-binding</keyword>
<proteinExistence type="inferred from homology"/>
<dbReference type="InterPro" id="IPR003836">
    <property type="entry name" value="Glucokinase"/>
</dbReference>
<keyword evidence="1 3" id="KW-0808">Transferase</keyword>
<dbReference type="Gene3D" id="3.40.367.20">
    <property type="match status" value="1"/>
</dbReference>
<evidence type="ECO:0000313" key="6">
    <source>
        <dbReference type="Proteomes" id="UP001319121"/>
    </source>
</evidence>
<dbReference type="GO" id="GO:0006096">
    <property type="term" value="P:glycolytic process"/>
    <property type="evidence" value="ECO:0007669"/>
    <property type="project" value="UniProtKB-UniRule"/>
</dbReference>
<comment type="subcellular location">
    <subcellularLocation>
        <location evidence="3">Cytoplasm</location>
    </subcellularLocation>
</comment>
<protein>
    <recommendedName>
        <fullName evidence="3">Glucokinase</fullName>
        <ecNumber evidence="3">2.7.1.2</ecNumber>
    </recommendedName>
    <alternativeName>
        <fullName evidence="3">Glucose kinase</fullName>
    </alternativeName>
</protein>
<keyword evidence="3" id="KW-0324">Glycolysis</keyword>
<dbReference type="CDD" id="cd24008">
    <property type="entry name" value="ASKHA_NBD_GLK"/>
    <property type="match status" value="1"/>
</dbReference>
<dbReference type="Proteomes" id="UP001319121">
    <property type="component" value="Chromosome"/>
</dbReference>
<comment type="similarity">
    <text evidence="3 4">Belongs to the bacterial glucokinase family.</text>
</comment>
<comment type="caution">
    <text evidence="3">Lacks conserved residue(s) required for the propagation of feature annotation.</text>
</comment>
<dbReference type="NCBIfam" id="TIGR00749">
    <property type="entry name" value="glk"/>
    <property type="match status" value="1"/>
</dbReference>
<evidence type="ECO:0000313" key="5">
    <source>
        <dbReference type="EMBL" id="BBI99577.1"/>
    </source>
</evidence>
<dbReference type="AlphaFoldDB" id="A0AAN1SZD1"/>
<dbReference type="EC" id="2.7.1.2" evidence="3"/>
<dbReference type="PANTHER" id="PTHR47363:SF1">
    <property type="entry name" value="GLUCOKINASE"/>
    <property type="match status" value="1"/>
</dbReference>
<dbReference type="GO" id="GO:0005524">
    <property type="term" value="F:ATP binding"/>
    <property type="evidence" value="ECO:0007669"/>
    <property type="project" value="UniProtKB-UniRule"/>
</dbReference>
<keyword evidence="2 3" id="KW-0418">Kinase</keyword>
<name>A0AAN1SZD1_9PROT</name>
<dbReference type="Pfam" id="PF02685">
    <property type="entry name" value="Glucokinase"/>
    <property type="match status" value="1"/>
</dbReference>
<dbReference type="GO" id="GO:0005737">
    <property type="term" value="C:cytoplasm"/>
    <property type="evidence" value="ECO:0007669"/>
    <property type="project" value="UniProtKB-SubCell"/>
</dbReference>
<dbReference type="SUPFAM" id="SSF53067">
    <property type="entry name" value="Actin-like ATPase domain"/>
    <property type="match status" value="1"/>
</dbReference>
<dbReference type="Gene3D" id="3.30.420.40">
    <property type="match status" value="1"/>
</dbReference>
<dbReference type="InterPro" id="IPR043129">
    <property type="entry name" value="ATPase_NBD"/>
</dbReference>
<organism evidence="5 6">
    <name type="scientific">Ferrigenium kumadai</name>
    <dbReference type="NCBI Taxonomy" id="1682490"/>
    <lineage>
        <taxon>Bacteria</taxon>
        <taxon>Pseudomonadati</taxon>
        <taxon>Pseudomonadota</taxon>
        <taxon>Betaproteobacteria</taxon>
        <taxon>Nitrosomonadales</taxon>
        <taxon>Gallionellaceae</taxon>
        <taxon>Ferrigenium</taxon>
    </lineage>
</organism>
<dbReference type="EMBL" id="AP019536">
    <property type="protein sequence ID" value="BBI99577.1"/>
    <property type="molecule type" value="Genomic_DNA"/>
</dbReference>
<gene>
    <name evidence="3 5" type="primary">glk</name>
    <name evidence="5" type="ORF">FGKAn22_12700</name>
</gene>
<dbReference type="GO" id="GO:0004340">
    <property type="term" value="F:glucokinase activity"/>
    <property type="evidence" value="ECO:0007669"/>
    <property type="project" value="UniProtKB-UniRule"/>
</dbReference>
<sequence length="355" mass="37927">MHSGKMRVRLATLATGDSTPNMQSTSVRVLSGDIGATKTRLAVVDISGAHLSIECEAIYSSRDYAGFDILLGEFLYGVERTDHAAFGIAGPVQGREARTTNLPWHIDADALQERFSFARCTLLNDLEATACGLPALGAEDLLTLQSGAPDACGNAAVIAAGTGLGEAGLYWDGEGHRPFATEGGHSSFSPSNEMDVALLRHLQQRYSHVSWERVVSGMGLVTLYEFLSLYRQATVPQWLAEQMESDDAAAAISQAALSGRDDICREALDWFVRLYGAEAGNLALKVMSRGGLYLGGGVAPKILPLLQEGGFLDAFLDKGRMRPLLEAMPVQVILNDRAALYGAALRAAAIEKPAL</sequence>
<keyword evidence="3" id="KW-0547">Nucleotide-binding</keyword>
<dbReference type="PANTHER" id="PTHR47363">
    <property type="entry name" value="GLUCOKINASE"/>
    <property type="match status" value="1"/>
</dbReference>
<keyword evidence="6" id="KW-1185">Reference proteome</keyword>
<comment type="catalytic activity">
    <reaction evidence="3">
        <text>D-glucose + ATP = D-glucose 6-phosphate + ADP + H(+)</text>
        <dbReference type="Rhea" id="RHEA:17825"/>
        <dbReference type="ChEBI" id="CHEBI:4167"/>
        <dbReference type="ChEBI" id="CHEBI:15378"/>
        <dbReference type="ChEBI" id="CHEBI:30616"/>
        <dbReference type="ChEBI" id="CHEBI:61548"/>
        <dbReference type="ChEBI" id="CHEBI:456216"/>
        <dbReference type="EC" id="2.7.1.2"/>
    </reaction>
</comment>
<evidence type="ECO:0000256" key="2">
    <source>
        <dbReference type="ARBA" id="ARBA00022777"/>
    </source>
</evidence>
<accession>A0AAN1SZD1</accession>
<evidence type="ECO:0000256" key="1">
    <source>
        <dbReference type="ARBA" id="ARBA00022679"/>
    </source>
</evidence>
<keyword evidence="3" id="KW-0963">Cytoplasm</keyword>
<evidence type="ECO:0000256" key="3">
    <source>
        <dbReference type="HAMAP-Rule" id="MF_00524"/>
    </source>
</evidence>